<dbReference type="PANTHER" id="PTHR48084:SF3">
    <property type="entry name" value="SUBUNIT OF PYRUVATE:FLAVODOXIN OXIDOREDUCTASE"/>
    <property type="match status" value="1"/>
</dbReference>
<dbReference type="EMBL" id="SOBK01000008">
    <property type="protein sequence ID" value="TDT87367.1"/>
    <property type="molecule type" value="Genomic_DNA"/>
</dbReference>
<reference evidence="3 5" key="1">
    <citation type="journal article" date="2016" name="Front. Microbiol.">
        <title>Genome Sequence of the Piezophilic, Mesophilic Sulfate-Reducing Bacterium Desulfovibrio indicus J2T.</title>
        <authorList>
            <person name="Cao J."/>
            <person name="Maignien L."/>
            <person name="Shao Z."/>
            <person name="Alain K."/>
            <person name="Jebbar M."/>
        </authorList>
    </citation>
    <scope>NUCLEOTIDE SEQUENCE [LARGE SCALE GENOMIC DNA]</scope>
    <source>
        <strain evidence="3 5">J2</strain>
    </source>
</reference>
<sequence length="253" mass="27460">MENLSAKYGETLNLDKLTSYCPGCGHGIVTRLVAEAIENLGIMKRTVAIVGIGCGGFSHHYMDIDAIEATHGRSPSFAIGYKMTRPDNIVFTYAGDGDTCAIGLGDLLHAANKGMPVTTVMVNNSVFGMTGGQMSPTSLHGQVTTTTTKGRDTARQGYPLLVPEMMQHMPGVKYLARETVATPKDIRKAKKSIQKAFECQVKGLGYAFVEVIVPCPTGLKKNVRDSYQWCAEHATAYFKPQVFKDETEQDNVA</sequence>
<dbReference type="Proteomes" id="UP000055611">
    <property type="component" value="Chromosome"/>
</dbReference>
<evidence type="ECO:0000313" key="4">
    <source>
        <dbReference type="EMBL" id="TDT87367.1"/>
    </source>
</evidence>
<evidence type="ECO:0000313" key="3">
    <source>
        <dbReference type="EMBL" id="AMK09951.1"/>
    </source>
</evidence>
<dbReference type="Gene3D" id="3.40.50.970">
    <property type="match status" value="1"/>
</dbReference>
<keyword evidence="5" id="KW-1185">Reference proteome</keyword>
<evidence type="ECO:0000313" key="5">
    <source>
        <dbReference type="Proteomes" id="UP000055611"/>
    </source>
</evidence>
<dbReference type="InterPro" id="IPR029061">
    <property type="entry name" value="THDP-binding"/>
</dbReference>
<dbReference type="KEGG" id="dej:AWY79_01885"/>
<evidence type="ECO:0000259" key="2">
    <source>
        <dbReference type="Pfam" id="PF02775"/>
    </source>
</evidence>
<dbReference type="GO" id="GO:0045333">
    <property type="term" value="P:cellular respiration"/>
    <property type="evidence" value="ECO:0007669"/>
    <property type="project" value="UniProtKB-ARBA"/>
</dbReference>
<organism evidence="4 6">
    <name type="scientific">Pseudodesulfovibrio indicus</name>
    <dbReference type="NCBI Taxonomy" id="1716143"/>
    <lineage>
        <taxon>Bacteria</taxon>
        <taxon>Pseudomonadati</taxon>
        <taxon>Thermodesulfobacteriota</taxon>
        <taxon>Desulfovibrionia</taxon>
        <taxon>Desulfovibrionales</taxon>
        <taxon>Desulfovibrionaceae</taxon>
    </lineage>
</organism>
<dbReference type="InterPro" id="IPR051457">
    <property type="entry name" value="2-oxoacid:Fd_oxidoreductase"/>
</dbReference>
<proteinExistence type="predicted"/>
<dbReference type="Proteomes" id="UP000295506">
    <property type="component" value="Unassembled WGS sequence"/>
</dbReference>
<dbReference type="Pfam" id="PF02775">
    <property type="entry name" value="TPP_enzyme_C"/>
    <property type="match status" value="1"/>
</dbReference>
<gene>
    <name evidence="3" type="ORF">AWY79_01885</name>
    <name evidence="4" type="ORF">EDC59_10832</name>
</gene>
<name>A0A126QIZ7_9BACT</name>
<accession>A0A126QIZ7</accession>
<dbReference type="PANTHER" id="PTHR48084">
    <property type="entry name" value="2-OXOGLUTARATE OXIDOREDUCTASE SUBUNIT KORB-RELATED"/>
    <property type="match status" value="1"/>
</dbReference>
<dbReference type="GO" id="GO:0044281">
    <property type="term" value="P:small molecule metabolic process"/>
    <property type="evidence" value="ECO:0007669"/>
    <property type="project" value="UniProtKB-ARBA"/>
</dbReference>
<protein>
    <submittedName>
        <fullName evidence="4">2-oxoglutarate ferredoxin oxidoreductase subunit beta</fullName>
    </submittedName>
    <submittedName>
        <fullName evidence="3">2-oxoglutarate oxidoreductase</fullName>
    </submittedName>
</protein>
<dbReference type="OrthoDB" id="9794954at2"/>
<evidence type="ECO:0000256" key="1">
    <source>
        <dbReference type="ARBA" id="ARBA00023002"/>
    </source>
</evidence>
<dbReference type="RefSeq" id="WP_066799569.1">
    <property type="nucleotide sequence ID" value="NZ_CAUVXY020000013.1"/>
</dbReference>
<keyword evidence="1" id="KW-0560">Oxidoreductase</keyword>
<dbReference type="GO" id="GO:0016625">
    <property type="term" value="F:oxidoreductase activity, acting on the aldehyde or oxo group of donors, iron-sulfur protein as acceptor"/>
    <property type="evidence" value="ECO:0007669"/>
    <property type="project" value="UniProtKB-ARBA"/>
</dbReference>
<dbReference type="SUPFAM" id="SSF52518">
    <property type="entry name" value="Thiamin diphosphate-binding fold (THDP-binding)"/>
    <property type="match status" value="1"/>
</dbReference>
<dbReference type="EMBL" id="CP014206">
    <property type="protein sequence ID" value="AMK09951.1"/>
    <property type="molecule type" value="Genomic_DNA"/>
</dbReference>
<dbReference type="GO" id="GO:0030976">
    <property type="term" value="F:thiamine pyrophosphate binding"/>
    <property type="evidence" value="ECO:0007669"/>
    <property type="project" value="InterPro"/>
</dbReference>
<evidence type="ECO:0000313" key="6">
    <source>
        <dbReference type="Proteomes" id="UP000295506"/>
    </source>
</evidence>
<feature type="domain" description="Thiamine pyrophosphate enzyme TPP-binding" evidence="2">
    <location>
        <begin position="59"/>
        <end position="202"/>
    </location>
</feature>
<reference evidence="4 6" key="2">
    <citation type="submission" date="2019-03" db="EMBL/GenBank/DDBJ databases">
        <title>Genomic Encyclopedia of Type Strains, Phase IV (KMG-IV): sequencing the most valuable type-strain genomes for metagenomic binning, comparative biology and taxonomic classification.</title>
        <authorList>
            <person name="Goeker M."/>
        </authorList>
    </citation>
    <scope>NUCLEOTIDE SEQUENCE [LARGE SCALE GENOMIC DNA]</scope>
    <source>
        <strain evidence="4 6">DSM 101483</strain>
    </source>
</reference>
<dbReference type="AlphaFoldDB" id="A0A126QIZ7"/>
<dbReference type="InterPro" id="IPR011766">
    <property type="entry name" value="TPP_enzyme_TPP-bd"/>
</dbReference>